<evidence type="ECO:0000256" key="3">
    <source>
        <dbReference type="SAM" id="MobiDB-lite"/>
    </source>
</evidence>
<dbReference type="InterPro" id="IPR044666">
    <property type="entry name" value="Cyclophilin_A-like"/>
</dbReference>
<name>A0A4P6MWM6_9MICO</name>
<comment type="similarity">
    <text evidence="2">Belongs to the cyclophilin-type PPIase family.</text>
</comment>
<gene>
    <name evidence="5" type="ORF">EXU32_14885</name>
</gene>
<dbReference type="AlphaFoldDB" id="A0A4P6MWM6"/>
<sequence length="226" mass="23131">MIRRALPAIAAASLLALTGCGTDSGGSAASSSAASPSTTTISGKTECPPEGGAKVRVTAFEQAPPMCIDPKKAYTATIATDEGDVTVKLDAKKAPTTVNNFVVLARYKYYDGLTFHRVIQGFMAQGGDPVGDGSGGPGYQFKDELPKAGEYEVGSIAMANAGPDTNGSQFFIVTGDAGVGLPPSYSLFGKVTQGMEAVTAIEDDGSMGDGPPRAIHTIKSVTITEK</sequence>
<feature type="signal peptide" evidence="2">
    <location>
        <begin position="1"/>
        <end position="21"/>
    </location>
</feature>
<dbReference type="OrthoDB" id="5507614at2"/>
<dbReference type="PROSITE" id="PS00170">
    <property type="entry name" value="CSA_PPIASE_1"/>
    <property type="match status" value="1"/>
</dbReference>
<feature type="domain" description="PPIase cyclophilin-type" evidence="4">
    <location>
        <begin position="83"/>
        <end position="223"/>
    </location>
</feature>
<dbReference type="EMBL" id="CP036164">
    <property type="protein sequence ID" value="QBF47422.1"/>
    <property type="molecule type" value="Genomic_DNA"/>
</dbReference>
<feature type="compositionally biased region" description="Low complexity" evidence="3">
    <location>
        <begin position="26"/>
        <end position="43"/>
    </location>
</feature>
<evidence type="ECO:0000256" key="1">
    <source>
        <dbReference type="ARBA" id="ARBA00002388"/>
    </source>
</evidence>
<dbReference type="GO" id="GO:0003755">
    <property type="term" value="F:peptidyl-prolyl cis-trans isomerase activity"/>
    <property type="evidence" value="ECO:0007669"/>
    <property type="project" value="UniProtKB-UniRule"/>
</dbReference>
<dbReference type="PRINTS" id="PR00153">
    <property type="entry name" value="CSAPPISMRASE"/>
</dbReference>
<keyword evidence="2 5" id="KW-0413">Isomerase</keyword>
<keyword evidence="6" id="KW-1185">Reference proteome</keyword>
<reference evidence="5 6" key="1">
    <citation type="submission" date="2019-02" db="EMBL/GenBank/DDBJ databases">
        <title>Genomic data mining of an Antarctic deep-sea actinobacterium, Janibacterlimosus P3-3-X1.</title>
        <authorList>
            <person name="Liao L."/>
            <person name="Chen B."/>
        </authorList>
    </citation>
    <scope>NUCLEOTIDE SEQUENCE [LARGE SCALE GENOMIC DNA]</scope>
    <source>
        <strain evidence="5 6">P3-3-X1</strain>
    </source>
</reference>
<dbReference type="STRING" id="1216970.GCA_001570985_02828"/>
<dbReference type="Pfam" id="PF00160">
    <property type="entry name" value="Pro_isomerase"/>
    <property type="match status" value="1"/>
</dbReference>
<feature type="chain" id="PRO_5039740739" description="Peptidyl-prolyl cis-trans isomerase" evidence="2">
    <location>
        <begin position="22"/>
        <end position="226"/>
    </location>
</feature>
<evidence type="ECO:0000313" key="5">
    <source>
        <dbReference type="EMBL" id="QBF47422.1"/>
    </source>
</evidence>
<dbReference type="PANTHER" id="PTHR45625:SF3">
    <property type="entry name" value="PEPTIDYL-PROLYL CIS-TRANS ISOMERASE B-RELATED"/>
    <property type="match status" value="1"/>
</dbReference>
<dbReference type="InterPro" id="IPR002130">
    <property type="entry name" value="Cyclophilin-type_PPIase_dom"/>
</dbReference>
<dbReference type="PANTHER" id="PTHR45625">
    <property type="entry name" value="PEPTIDYL-PROLYL CIS-TRANS ISOMERASE-RELATED"/>
    <property type="match status" value="1"/>
</dbReference>
<dbReference type="Proteomes" id="UP000290408">
    <property type="component" value="Chromosome"/>
</dbReference>
<dbReference type="SUPFAM" id="SSF50891">
    <property type="entry name" value="Cyclophilin-like"/>
    <property type="match status" value="1"/>
</dbReference>
<comment type="function">
    <text evidence="1 2">PPIases accelerate the folding of proteins. It catalyzes the cis-trans isomerization of proline imidic peptide bonds in oligopeptides.</text>
</comment>
<dbReference type="Gene3D" id="2.40.100.10">
    <property type="entry name" value="Cyclophilin-like"/>
    <property type="match status" value="1"/>
</dbReference>
<dbReference type="PROSITE" id="PS50072">
    <property type="entry name" value="CSA_PPIASE_2"/>
    <property type="match status" value="1"/>
</dbReference>
<organism evidence="5 6">
    <name type="scientific">Janibacter limosus</name>
    <dbReference type="NCBI Taxonomy" id="53458"/>
    <lineage>
        <taxon>Bacteria</taxon>
        <taxon>Bacillati</taxon>
        <taxon>Actinomycetota</taxon>
        <taxon>Actinomycetes</taxon>
        <taxon>Micrococcales</taxon>
        <taxon>Intrasporangiaceae</taxon>
        <taxon>Janibacter</taxon>
    </lineage>
</organism>
<feature type="region of interest" description="Disordered" evidence="3">
    <location>
        <begin position="26"/>
        <end position="50"/>
    </location>
</feature>
<keyword evidence="2" id="KW-0732">Signal</keyword>
<keyword evidence="2" id="KW-0697">Rotamase</keyword>
<evidence type="ECO:0000259" key="4">
    <source>
        <dbReference type="PROSITE" id="PS50072"/>
    </source>
</evidence>
<dbReference type="PROSITE" id="PS51257">
    <property type="entry name" value="PROKAR_LIPOPROTEIN"/>
    <property type="match status" value="1"/>
</dbReference>
<dbReference type="GO" id="GO:0006457">
    <property type="term" value="P:protein folding"/>
    <property type="evidence" value="ECO:0007669"/>
    <property type="project" value="InterPro"/>
</dbReference>
<accession>A0A4P6MWM6</accession>
<proteinExistence type="inferred from homology"/>
<dbReference type="KEGG" id="jli:EXU32_14885"/>
<dbReference type="CDD" id="cd00317">
    <property type="entry name" value="cyclophilin"/>
    <property type="match status" value="1"/>
</dbReference>
<protein>
    <recommendedName>
        <fullName evidence="2">Peptidyl-prolyl cis-trans isomerase</fullName>
        <shortName evidence="2">PPIase</shortName>
        <ecNumber evidence="2">5.2.1.8</ecNumber>
    </recommendedName>
</protein>
<dbReference type="InterPro" id="IPR029000">
    <property type="entry name" value="Cyclophilin-like_dom_sf"/>
</dbReference>
<evidence type="ECO:0000313" key="6">
    <source>
        <dbReference type="Proteomes" id="UP000290408"/>
    </source>
</evidence>
<comment type="catalytic activity">
    <reaction evidence="2">
        <text>[protein]-peptidylproline (omega=180) = [protein]-peptidylproline (omega=0)</text>
        <dbReference type="Rhea" id="RHEA:16237"/>
        <dbReference type="Rhea" id="RHEA-COMP:10747"/>
        <dbReference type="Rhea" id="RHEA-COMP:10748"/>
        <dbReference type="ChEBI" id="CHEBI:83833"/>
        <dbReference type="ChEBI" id="CHEBI:83834"/>
        <dbReference type="EC" id="5.2.1.8"/>
    </reaction>
</comment>
<dbReference type="InterPro" id="IPR020892">
    <property type="entry name" value="Cyclophilin-type_PPIase_CS"/>
</dbReference>
<dbReference type="EC" id="5.2.1.8" evidence="2"/>
<dbReference type="RefSeq" id="WP_130630610.1">
    <property type="nucleotide sequence ID" value="NZ_CP036164.1"/>
</dbReference>
<evidence type="ECO:0000256" key="2">
    <source>
        <dbReference type="RuleBase" id="RU363019"/>
    </source>
</evidence>